<reference evidence="2" key="1">
    <citation type="journal article" date="2019" name="Int. J. Syst. Evol. Microbiol.">
        <title>The Global Catalogue of Microorganisms (GCM) 10K type strain sequencing project: providing services to taxonomists for standard genome sequencing and annotation.</title>
        <authorList>
            <consortium name="The Broad Institute Genomics Platform"/>
            <consortium name="The Broad Institute Genome Sequencing Center for Infectious Disease"/>
            <person name="Wu L."/>
            <person name="Ma J."/>
        </authorList>
    </citation>
    <scope>NUCLEOTIDE SEQUENCE [LARGE SCALE GENOMIC DNA]</scope>
    <source>
        <strain evidence="2">CGMCC 1.16275</strain>
    </source>
</reference>
<dbReference type="Proteomes" id="UP001597115">
    <property type="component" value="Unassembled WGS sequence"/>
</dbReference>
<keyword evidence="2" id="KW-1185">Reference proteome</keyword>
<organism evidence="1 2">
    <name type="scientific">Sphingomonas tabacisoli</name>
    <dbReference type="NCBI Taxonomy" id="2249466"/>
    <lineage>
        <taxon>Bacteria</taxon>
        <taxon>Pseudomonadati</taxon>
        <taxon>Pseudomonadota</taxon>
        <taxon>Alphaproteobacteria</taxon>
        <taxon>Sphingomonadales</taxon>
        <taxon>Sphingomonadaceae</taxon>
        <taxon>Sphingomonas</taxon>
    </lineage>
</organism>
<protein>
    <submittedName>
        <fullName evidence="1">Uncharacterized protein</fullName>
    </submittedName>
</protein>
<evidence type="ECO:0000313" key="2">
    <source>
        <dbReference type="Proteomes" id="UP001597115"/>
    </source>
</evidence>
<accession>A0ABW4I2V2</accession>
<name>A0ABW4I2V2_9SPHN</name>
<sequence length="90" mass="9625">MSLSSVALVALAAASPSVESGEQSFTRDGVTYIYTARESGPSTILNGRVKGGSTFRYVVRNGYVTGYFGMTPVSFRAEPAKKPRVEVVSR</sequence>
<dbReference type="RefSeq" id="WP_380888757.1">
    <property type="nucleotide sequence ID" value="NZ_JBHUDY010000001.1"/>
</dbReference>
<dbReference type="EMBL" id="JBHUDY010000001">
    <property type="protein sequence ID" value="MFD1612088.1"/>
    <property type="molecule type" value="Genomic_DNA"/>
</dbReference>
<comment type="caution">
    <text evidence="1">The sequence shown here is derived from an EMBL/GenBank/DDBJ whole genome shotgun (WGS) entry which is preliminary data.</text>
</comment>
<proteinExistence type="predicted"/>
<evidence type="ECO:0000313" key="1">
    <source>
        <dbReference type="EMBL" id="MFD1612088.1"/>
    </source>
</evidence>
<gene>
    <name evidence="1" type="ORF">ACFSCW_09780</name>
</gene>